<dbReference type="Pfam" id="PF17846">
    <property type="entry name" value="XRN_M"/>
    <property type="match status" value="2"/>
</dbReference>
<protein>
    <submittedName>
        <fullName evidence="6">XRN 5'-3' exonuclease N-terminus</fullName>
    </submittedName>
</protein>
<evidence type="ECO:0000256" key="2">
    <source>
        <dbReference type="ARBA" id="ARBA00022801"/>
    </source>
</evidence>
<feature type="domain" description="Xrn1 N-terminal" evidence="4">
    <location>
        <begin position="1"/>
        <end position="237"/>
    </location>
</feature>
<keyword evidence="2" id="KW-0378">Hydrolase</keyword>
<dbReference type="PANTHER" id="PTHR12341:SF71">
    <property type="entry name" value="RRM DOMAIN-CONTAINING PROTEIN"/>
    <property type="match status" value="1"/>
</dbReference>
<accession>A0A5E8CMA3</accession>
<evidence type="ECO:0000259" key="5">
    <source>
        <dbReference type="Pfam" id="PF17846"/>
    </source>
</evidence>
<evidence type="ECO:0000256" key="1">
    <source>
        <dbReference type="ARBA" id="ARBA00022722"/>
    </source>
</evidence>
<dbReference type="GO" id="GO:0004534">
    <property type="term" value="F:5'-3' RNA exonuclease activity"/>
    <property type="evidence" value="ECO:0007669"/>
    <property type="project" value="TreeGrafter"/>
</dbReference>
<dbReference type="EMBL" id="CABVLZ010000006">
    <property type="protein sequence ID" value="VVU95582.1"/>
    <property type="molecule type" value="Genomic_DNA"/>
</dbReference>
<dbReference type="Pfam" id="PF03159">
    <property type="entry name" value="XRN_N"/>
    <property type="match status" value="1"/>
</dbReference>
<dbReference type="GO" id="GO:0000956">
    <property type="term" value="P:nuclear-transcribed mRNA catabolic process"/>
    <property type="evidence" value="ECO:0007669"/>
    <property type="project" value="TreeGrafter"/>
</dbReference>
<keyword evidence="1" id="KW-0540">Nuclease</keyword>
<dbReference type="InterPro" id="IPR027073">
    <property type="entry name" value="5_3_exoribonuclease"/>
</dbReference>
<dbReference type="GO" id="GO:0003723">
    <property type="term" value="F:RNA binding"/>
    <property type="evidence" value="ECO:0007669"/>
    <property type="project" value="TreeGrafter"/>
</dbReference>
<keyword evidence="3 6" id="KW-0269">Exonuclease</keyword>
<name>A0A5E8CMA3_9ZZZZ</name>
<dbReference type="CDD" id="cd18673">
    <property type="entry name" value="PIN_XRN1-2-like"/>
    <property type="match status" value="1"/>
</dbReference>
<feature type="domain" description="Xrn1 helical" evidence="5">
    <location>
        <begin position="289"/>
        <end position="387"/>
    </location>
</feature>
<dbReference type="Gene3D" id="1.25.40.1050">
    <property type="match status" value="1"/>
</dbReference>
<reference evidence="6" key="1">
    <citation type="submission" date="2019-09" db="EMBL/GenBank/DDBJ databases">
        <authorList>
            <person name="Needham M D."/>
        </authorList>
    </citation>
    <scope>NUCLEOTIDE SEQUENCE</scope>
</reference>
<gene>
    <name evidence="6" type="ORF">CPAV1605_1334</name>
</gene>
<sequence length="591" mass="69908">MGVPGFFLWLWKRYKGSNFVFNKGSLDISKECDKQTLNKINSIDEFLLDLNCAIHPMCFKVLAENPDLNNLDKLENKMMNRVIEYIDELVNYVDPKKVVYLAIDGVAPVAKIKQQRMRRFKSVHDKVLFENIKKKHGKEIGNYWNNSAITPGTIFMQKLKNKIIAYCKTLKEKKNLNIIFSTSNTPAEGEHKLLQYIREKQRNGIKDNHKYVIYGLDADLIFLALSTNKNDIFLLREAVHLNSGSTQNFDSLNYVSIDVMKNCIYTQISRKIDDLLDETDDEDRQQIIEKNRIINDFIFICYLLGNDFLPHIPSLDITRNGIDILINLYAETWNNLFDYCVDATLDDFKLNIDFFSILLNKVSTQEDDILIKQYHKKPYRRRCESNDPYDREMHKIDNLHFKIVNPVKLGLGKSEDWTLRYYEHNFHLMEKDNYETFSQNVCHEYFKGLIWVSKYYFNNCQSWDWYYPYDHAPFVKEMGMNCQSYEFNNISFNKGEPLKPFMQLLSVLPPQSSYLLPDGFKKIMKNNNSSLAHLYPTDFKQDFLYKNRYWQGIPALPSLEIDSIKNMYSKYKKKLTNDEKIRNKVIENFNF</sequence>
<dbReference type="InterPro" id="IPR004859">
    <property type="entry name" value="Xrn1_N"/>
</dbReference>
<dbReference type="AlphaFoldDB" id="A0A5E8CMA3"/>
<dbReference type="Gene3D" id="3.40.50.12390">
    <property type="match status" value="1"/>
</dbReference>
<proteinExistence type="predicted"/>
<organism evidence="6">
    <name type="scientific">seawater metagenome</name>
    <dbReference type="NCBI Taxonomy" id="1561972"/>
    <lineage>
        <taxon>unclassified sequences</taxon>
        <taxon>metagenomes</taxon>
        <taxon>ecological metagenomes</taxon>
    </lineage>
</organism>
<evidence type="ECO:0000313" key="6">
    <source>
        <dbReference type="EMBL" id="VVU95582.1"/>
    </source>
</evidence>
<dbReference type="PANTHER" id="PTHR12341">
    <property type="entry name" value="5'-&gt;3' EXORIBONUCLEASE"/>
    <property type="match status" value="1"/>
</dbReference>
<evidence type="ECO:0000259" key="4">
    <source>
        <dbReference type="Pfam" id="PF03159"/>
    </source>
</evidence>
<evidence type="ECO:0000256" key="3">
    <source>
        <dbReference type="ARBA" id="ARBA00022839"/>
    </source>
</evidence>
<dbReference type="GO" id="GO:0005634">
    <property type="term" value="C:nucleus"/>
    <property type="evidence" value="ECO:0007669"/>
    <property type="project" value="TreeGrafter"/>
</dbReference>
<feature type="domain" description="Xrn1 helical" evidence="5">
    <location>
        <begin position="414"/>
        <end position="588"/>
    </location>
</feature>
<dbReference type="InterPro" id="IPR041412">
    <property type="entry name" value="Xrn1_helical"/>
</dbReference>